<dbReference type="eggNOG" id="KOG2146">
    <property type="taxonomic scope" value="Eukaryota"/>
</dbReference>
<dbReference type="GO" id="GO:0005681">
    <property type="term" value="C:spliceosomal complex"/>
    <property type="evidence" value="ECO:0007669"/>
    <property type="project" value="TreeGrafter"/>
</dbReference>
<dbReference type="PROSITE" id="PS51025">
    <property type="entry name" value="PWI"/>
    <property type="match status" value="1"/>
</dbReference>
<evidence type="ECO:0000259" key="3">
    <source>
        <dbReference type="PROSITE" id="PS51025"/>
    </source>
</evidence>
<feature type="domain" description="PWI" evidence="3">
    <location>
        <begin position="8"/>
        <end position="107"/>
    </location>
</feature>
<feature type="compositionally biased region" description="Basic residues" evidence="2">
    <location>
        <begin position="244"/>
        <end position="256"/>
    </location>
</feature>
<dbReference type="Pfam" id="PF01480">
    <property type="entry name" value="PWI"/>
    <property type="match status" value="1"/>
</dbReference>
<dbReference type="STRING" id="535722.E4V2P4"/>
<dbReference type="EMBL" id="DS989827">
    <property type="protein sequence ID" value="EFR03606.1"/>
    <property type="molecule type" value="Genomic_DNA"/>
</dbReference>
<dbReference type="GO" id="GO:0048024">
    <property type="term" value="P:regulation of mRNA splicing, via spliceosome"/>
    <property type="evidence" value="ECO:0007669"/>
    <property type="project" value="TreeGrafter"/>
</dbReference>
<evidence type="ECO:0000256" key="1">
    <source>
        <dbReference type="ARBA" id="ARBA00022664"/>
    </source>
</evidence>
<dbReference type="GO" id="GO:0006397">
    <property type="term" value="P:mRNA processing"/>
    <property type="evidence" value="ECO:0007669"/>
    <property type="project" value="UniProtKB-KW"/>
</dbReference>
<protein>
    <recommendedName>
        <fullName evidence="3">PWI domain-containing protein</fullName>
    </recommendedName>
</protein>
<dbReference type="RefSeq" id="XP_003170614.1">
    <property type="nucleotide sequence ID" value="XM_003170566.1"/>
</dbReference>
<feature type="compositionally biased region" description="Basic residues" evidence="2">
    <location>
        <begin position="368"/>
        <end position="393"/>
    </location>
</feature>
<keyword evidence="1" id="KW-0507">mRNA processing</keyword>
<evidence type="ECO:0000313" key="4">
    <source>
        <dbReference type="EMBL" id="EFR03606.1"/>
    </source>
</evidence>
<dbReference type="InterPro" id="IPR052225">
    <property type="entry name" value="Ser/Arg_repetitive_matrix"/>
</dbReference>
<dbReference type="SMART" id="SM00311">
    <property type="entry name" value="PWI"/>
    <property type="match status" value="1"/>
</dbReference>
<dbReference type="HOGENOM" id="CLU_032410_4_0_1"/>
<feature type="region of interest" description="Disordered" evidence="2">
    <location>
        <begin position="151"/>
        <end position="492"/>
    </location>
</feature>
<feature type="compositionally biased region" description="Basic and acidic residues" evidence="2">
    <location>
        <begin position="352"/>
        <end position="367"/>
    </location>
</feature>
<dbReference type="Proteomes" id="UP000002669">
    <property type="component" value="Unassembled WGS sequence"/>
</dbReference>
<feature type="compositionally biased region" description="Low complexity" evidence="2">
    <location>
        <begin position="221"/>
        <end position="238"/>
    </location>
</feature>
<dbReference type="GO" id="GO:0003723">
    <property type="term" value="F:RNA binding"/>
    <property type="evidence" value="ECO:0007669"/>
    <property type="project" value="TreeGrafter"/>
</dbReference>
<organism evidence="5">
    <name type="scientific">Arthroderma gypseum (strain ATCC MYA-4604 / CBS 118893)</name>
    <name type="common">Microsporum gypseum</name>
    <dbReference type="NCBI Taxonomy" id="535722"/>
    <lineage>
        <taxon>Eukaryota</taxon>
        <taxon>Fungi</taxon>
        <taxon>Dikarya</taxon>
        <taxon>Ascomycota</taxon>
        <taxon>Pezizomycotina</taxon>
        <taxon>Eurotiomycetes</taxon>
        <taxon>Eurotiomycetidae</taxon>
        <taxon>Onygenales</taxon>
        <taxon>Arthrodermataceae</taxon>
        <taxon>Nannizzia</taxon>
    </lineage>
</organism>
<accession>E4V2P4</accession>
<dbReference type="AlphaFoldDB" id="E4V2P4"/>
<name>E4V2P4_ARTGP</name>
<dbReference type="Gene3D" id="1.20.1390.10">
    <property type="entry name" value="PWI domain"/>
    <property type="match status" value="1"/>
</dbReference>
<feature type="compositionally biased region" description="Basic and acidic residues" evidence="2">
    <location>
        <begin position="267"/>
        <end position="285"/>
    </location>
</feature>
<gene>
    <name evidence="4" type="ORF">MGYG_06600</name>
</gene>
<dbReference type="OMA" id="RHACRAR"/>
<dbReference type="SUPFAM" id="SSF101233">
    <property type="entry name" value="PWI domain"/>
    <property type="match status" value="1"/>
</dbReference>
<dbReference type="PANTHER" id="PTHR23148">
    <property type="entry name" value="SERINE/ARGININE REGULATED NUCLEAR MATRIX PROTEIN"/>
    <property type="match status" value="1"/>
</dbReference>
<sequence>MDAKLLKTTKFPPEFAKKVDMTKVNIEVMKKWIAERISVILGNEDDVVIELCFNLLEGSRFPNIKHLQINLTGFLEKDTAKFCKDLWNLCLSAQDSPQGVPKELLEAKKLELMQEQVSDWWMQAAAEEARRREEAEQARERDLERIRRRERDDRGRGRRGRGGPSRGTDRYDSRDSPSPHRRRRSPPAYRDTPPRRAPDIYVPSGGRSYRRDNNRGRRPSRQPSTSPSRSPSRSVSPVRDNRRHDRRSPERRRRRSTSSSRSPYRGAGRERGWKRARSPARDDNSRSPSRSPSRRRRRRSRSESSASPPPTSNRASRSRRASSSRSPSRSSSEGDRPSRRPRRRSPSYQQGSRRDVPRADIAKDRRSHDHRRLSRSPSRSRSRSRGRYRRRQRSTSSSSSTSSSRSRSGRRRHQSIERYAPAGRRSRKNSSITPSPAQKRQKMADSDGETARSSPQPAQHKTAKDNDTPDRPPATDERPPRHVTSRLTSTELRERLLKEKVIAIRRMSAQKAAAKSS</sequence>
<keyword evidence="5" id="KW-1185">Reference proteome</keyword>
<feature type="compositionally biased region" description="Polar residues" evidence="2">
    <location>
        <begin position="429"/>
        <end position="438"/>
    </location>
</feature>
<reference evidence="5" key="1">
    <citation type="journal article" date="2012" name="MBio">
        <title>Comparative genome analysis of Trichophyton rubrum and related dermatophytes reveals candidate genes involved in infection.</title>
        <authorList>
            <person name="Martinez D.A."/>
            <person name="Oliver B.G."/>
            <person name="Graeser Y."/>
            <person name="Goldberg J.M."/>
            <person name="Li W."/>
            <person name="Martinez-Rossi N.M."/>
            <person name="Monod M."/>
            <person name="Shelest E."/>
            <person name="Barton R.C."/>
            <person name="Birch E."/>
            <person name="Brakhage A.A."/>
            <person name="Chen Z."/>
            <person name="Gurr S.J."/>
            <person name="Heiman D."/>
            <person name="Heitman J."/>
            <person name="Kosti I."/>
            <person name="Rossi A."/>
            <person name="Saif S."/>
            <person name="Samalova M."/>
            <person name="Saunders C.W."/>
            <person name="Shea T."/>
            <person name="Summerbell R.C."/>
            <person name="Xu J."/>
            <person name="Young S."/>
            <person name="Zeng Q."/>
            <person name="Birren B.W."/>
            <person name="Cuomo C.A."/>
            <person name="White T.C."/>
        </authorList>
    </citation>
    <scope>NUCLEOTIDE SEQUENCE [LARGE SCALE GENOMIC DNA]</scope>
    <source>
        <strain evidence="5">ATCC MYA-4604 / CBS 118893</strain>
    </source>
</reference>
<feature type="compositionally biased region" description="Basic and acidic residues" evidence="2">
    <location>
        <begin position="462"/>
        <end position="480"/>
    </location>
</feature>
<dbReference type="InterPro" id="IPR036483">
    <property type="entry name" value="PWI_dom_sf"/>
</dbReference>
<dbReference type="InParanoid" id="E4V2P4"/>
<proteinExistence type="predicted"/>
<feature type="compositionally biased region" description="Basic and acidic residues" evidence="2">
    <location>
        <begin position="167"/>
        <end position="178"/>
    </location>
</feature>
<dbReference type="PANTHER" id="PTHR23148:SF0">
    <property type="entry name" value="SERINE_ARGININE REPETITIVE MATRIX PROTEIN 1"/>
    <property type="match status" value="1"/>
</dbReference>
<dbReference type="InterPro" id="IPR002483">
    <property type="entry name" value="PWI_dom"/>
</dbReference>
<feature type="compositionally biased region" description="Low complexity" evidence="2">
    <location>
        <begin position="394"/>
        <end position="406"/>
    </location>
</feature>
<dbReference type="OrthoDB" id="163257at2759"/>
<evidence type="ECO:0000313" key="5">
    <source>
        <dbReference type="Proteomes" id="UP000002669"/>
    </source>
</evidence>
<evidence type="ECO:0000256" key="2">
    <source>
        <dbReference type="SAM" id="MobiDB-lite"/>
    </source>
</evidence>
<dbReference type="VEuPathDB" id="FungiDB:MGYG_06600"/>
<dbReference type="GeneID" id="10025853"/>